<dbReference type="GO" id="GO:0007160">
    <property type="term" value="P:cell-matrix adhesion"/>
    <property type="evidence" value="ECO:0007669"/>
    <property type="project" value="TreeGrafter"/>
</dbReference>
<dbReference type="InterPro" id="IPR032695">
    <property type="entry name" value="Integrin_dom_sf"/>
</dbReference>
<dbReference type="InterPro" id="IPR057073">
    <property type="entry name" value="EGF_integrin_2"/>
</dbReference>
<evidence type="ECO:0000256" key="19">
    <source>
        <dbReference type="SAM" id="MobiDB-lite"/>
    </source>
</evidence>
<evidence type="ECO:0000256" key="13">
    <source>
        <dbReference type="ARBA" id="ARBA00023037"/>
    </source>
</evidence>
<keyword evidence="4" id="KW-0245">EGF-like domain</keyword>
<feature type="disulfide bond" evidence="17">
    <location>
        <begin position="51"/>
        <end position="88"/>
    </location>
</feature>
<keyword evidence="5 18" id="KW-0812">Transmembrane</keyword>
<keyword evidence="9" id="KW-0106">Calcium</keyword>
<evidence type="ECO:0000256" key="6">
    <source>
        <dbReference type="ARBA" id="ARBA00022723"/>
    </source>
</evidence>
<feature type="signal peptide" evidence="21">
    <location>
        <begin position="1"/>
        <end position="22"/>
    </location>
</feature>
<feature type="compositionally biased region" description="Polar residues" evidence="19">
    <location>
        <begin position="99"/>
        <end position="109"/>
    </location>
</feature>
<dbReference type="GO" id="GO:0009986">
    <property type="term" value="C:cell surface"/>
    <property type="evidence" value="ECO:0007669"/>
    <property type="project" value="TreeGrafter"/>
</dbReference>
<gene>
    <name evidence="26" type="primary">ITGB2</name>
</gene>
<reference evidence="26" key="2">
    <citation type="submission" date="2025-08" db="UniProtKB">
        <authorList>
            <consortium name="Ensembl"/>
        </authorList>
    </citation>
    <scope>IDENTIFICATION</scope>
</reference>
<feature type="disulfide bond" evidence="17">
    <location>
        <begin position="557"/>
        <end position="562"/>
    </location>
</feature>
<feature type="disulfide bond" evidence="17">
    <location>
        <begin position="616"/>
        <end position="661"/>
    </location>
</feature>
<keyword evidence="7 21" id="KW-0732">Signal</keyword>
<keyword evidence="16" id="KW-0325">Glycoprotein</keyword>
<dbReference type="Ensembl" id="ENSDCDT00010039892.1">
    <property type="protein sequence ID" value="ENSDCDP00010032157.1"/>
    <property type="gene ID" value="ENSDCDG00010017496.1"/>
</dbReference>
<dbReference type="InterPro" id="IPR036465">
    <property type="entry name" value="vWFA_dom_sf"/>
</dbReference>
<evidence type="ECO:0000256" key="2">
    <source>
        <dbReference type="ARBA" id="ARBA00007449"/>
    </source>
</evidence>
<evidence type="ECO:0000259" key="23">
    <source>
        <dbReference type="SMART" id="SM00423"/>
    </source>
</evidence>
<dbReference type="PANTHER" id="PTHR10082:SF15">
    <property type="entry name" value="INTEGRIN BETA-2"/>
    <property type="match status" value="1"/>
</dbReference>
<dbReference type="PROSITE" id="PS00243">
    <property type="entry name" value="I_EGF_1"/>
    <property type="match status" value="2"/>
</dbReference>
<dbReference type="Pfam" id="PF07965">
    <property type="entry name" value="Integrin_B_tail"/>
    <property type="match status" value="1"/>
</dbReference>
<dbReference type="GO" id="GO:0046872">
    <property type="term" value="F:metal ion binding"/>
    <property type="evidence" value="ECO:0007669"/>
    <property type="project" value="UniProtKB-KW"/>
</dbReference>
<keyword evidence="3" id="KW-1003">Cell membrane</keyword>
<dbReference type="Pfam" id="PF23105">
    <property type="entry name" value="EGF_integrin"/>
    <property type="match status" value="1"/>
</dbReference>
<feature type="disulfide bond" evidence="17">
    <location>
        <begin position="48"/>
        <end position="58"/>
    </location>
</feature>
<organism evidence="26 27">
    <name type="scientific">Denticeps clupeoides</name>
    <name type="common">denticle herring</name>
    <dbReference type="NCBI Taxonomy" id="299321"/>
    <lineage>
        <taxon>Eukaryota</taxon>
        <taxon>Metazoa</taxon>
        <taxon>Chordata</taxon>
        <taxon>Craniata</taxon>
        <taxon>Vertebrata</taxon>
        <taxon>Euteleostomi</taxon>
        <taxon>Actinopterygii</taxon>
        <taxon>Neopterygii</taxon>
        <taxon>Teleostei</taxon>
        <taxon>Clupei</taxon>
        <taxon>Clupeiformes</taxon>
        <taxon>Denticipitoidei</taxon>
        <taxon>Denticipitidae</taxon>
        <taxon>Denticeps</taxon>
    </lineage>
</organism>
<dbReference type="GO" id="GO:0033627">
    <property type="term" value="P:cell adhesion mediated by integrin"/>
    <property type="evidence" value="ECO:0007669"/>
    <property type="project" value="TreeGrafter"/>
</dbReference>
<keyword evidence="27" id="KW-1185">Reference proteome</keyword>
<keyword evidence="10" id="KW-0460">Magnesium</keyword>
<dbReference type="Proteomes" id="UP000694580">
    <property type="component" value="Chromosome 9"/>
</dbReference>
<dbReference type="Pfam" id="PF17205">
    <property type="entry name" value="PSI_integrin"/>
    <property type="match status" value="1"/>
</dbReference>
<feature type="disulfide bond" evidence="17">
    <location>
        <begin position="541"/>
        <end position="555"/>
    </location>
</feature>
<feature type="disulfide bond" evidence="17">
    <location>
        <begin position="665"/>
        <end position="693"/>
    </location>
</feature>
<dbReference type="InterPro" id="IPR033760">
    <property type="entry name" value="Integrin_beta_N"/>
</dbReference>
<dbReference type="InterPro" id="IPR016201">
    <property type="entry name" value="PSI"/>
</dbReference>
<feature type="disulfide bond" evidence="17">
    <location>
        <begin position="217"/>
        <end position="224"/>
    </location>
</feature>
<feature type="disulfide bond" evidence="17">
    <location>
        <begin position="640"/>
        <end position="649"/>
    </location>
</feature>
<evidence type="ECO:0000256" key="4">
    <source>
        <dbReference type="ARBA" id="ARBA00022536"/>
    </source>
</evidence>
<evidence type="ECO:0000313" key="27">
    <source>
        <dbReference type="Proteomes" id="UP000694580"/>
    </source>
</evidence>
<dbReference type="GO" id="GO:0005925">
    <property type="term" value="C:focal adhesion"/>
    <property type="evidence" value="ECO:0007669"/>
    <property type="project" value="TreeGrafter"/>
</dbReference>
<feature type="disulfide bond" evidence="17">
    <location>
        <begin position="490"/>
        <end position="528"/>
    </location>
</feature>
<feature type="transmembrane region" description="Helical" evidence="20">
    <location>
        <begin position="724"/>
        <end position="752"/>
    </location>
</feature>
<name>A0AAY4CGB9_9TELE</name>
<evidence type="ECO:0000256" key="9">
    <source>
        <dbReference type="ARBA" id="ARBA00022837"/>
    </source>
</evidence>
<dbReference type="Pfam" id="PF00362">
    <property type="entry name" value="Integrin_beta"/>
    <property type="match status" value="1"/>
</dbReference>
<evidence type="ECO:0000259" key="22">
    <source>
        <dbReference type="SMART" id="SM00187"/>
    </source>
</evidence>
<dbReference type="InterPro" id="IPR015812">
    <property type="entry name" value="Integrin_bsu"/>
</dbReference>
<dbReference type="Gene3D" id="4.10.1240.30">
    <property type="match status" value="1"/>
</dbReference>
<dbReference type="FunFam" id="2.10.25.10:FF:000785">
    <property type="entry name" value="Integrin beta"/>
    <property type="match status" value="1"/>
</dbReference>
<evidence type="ECO:0000256" key="5">
    <source>
        <dbReference type="ARBA" id="ARBA00022692"/>
    </source>
</evidence>
<dbReference type="InterPro" id="IPR036349">
    <property type="entry name" value="Integrin_bsu_tail_dom_sf"/>
</dbReference>
<dbReference type="InterPro" id="IPR012896">
    <property type="entry name" value="Integrin_bsu_tail"/>
</dbReference>
<feature type="disulfide bond" evidence="17">
    <location>
        <begin position="534"/>
        <end position="539"/>
    </location>
</feature>
<feature type="disulfide bond" evidence="17">
    <location>
        <begin position="576"/>
        <end position="581"/>
    </location>
</feature>
<dbReference type="SMART" id="SM01242">
    <property type="entry name" value="Integrin_B_tail"/>
    <property type="match status" value="1"/>
</dbReference>
<feature type="disulfide bond" evidence="17">
    <location>
        <begin position="467"/>
        <end position="471"/>
    </location>
</feature>
<evidence type="ECO:0000256" key="18">
    <source>
        <dbReference type="RuleBase" id="RU000633"/>
    </source>
</evidence>
<dbReference type="SMART" id="SM00423">
    <property type="entry name" value="PSI"/>
    <property type="match status" value="1"/>
</dbReference>
<evidence type="ECO:0000256" key="7">
    <source>
        <dbReference type="ARBA" id="ARBA00022729"/>
    </source>
</evidence>
<dbReference type="PIRSF" id="PIRSF002512">
    <property type="entry name" value="Integrin_B"/>
    <property type="match status" value="1"/>
</dbReference>
<proteinExistence type="inferred from homology"/>
<keyword evidence="13 18" id="KW-0401">Integrin</keyword>
<keyword evidence="8" id="KW-0677">Repeat</keyword>
<feature type="disulfide bond" evidence="17">
    <location>
        <begin position="646"/>
        <end position="718"/>
    </location>
</feature>
<dbReference type="InterPro" id="IPR002369">
    <property type="entry name" value="Integrin_bsu_VWA"/>
</dbReference>
<dbReference type="GO" id="GO:0007229">
    <property type="term" value="P:integrin-mediated signaling pathway"/>
    <property type="evidence" value="ECO:0007669"/>
    <property type="project" value="UniProtKB-KW"/>
</dbReference>
<sequence>MKYCPLLLTITLVEQWAAMTAARGAMCGDGALLTNSGKVCSKGAFNSCAECIVSGPNCAWCKKLNFTKTGEQEAVRCDTQENLKTRGCSETEIISPKNIQQATQKKPLTSSSSGSSDPVQIMPQEVKLELRPDMPETIELKFKRAEGYPVDLYYLMDLSYSMRDDLERVKSLGSEIVRVLQEITGGKGKARIGFGSFVDKTVLPFTNTNKEKLKWPCQDQNVQCQPPFGYKHVLSLTSEHQKFNDMVSKQFISGNLDSPEGGLDAMMQVSACEGRIGWGNSTRLLVLATDDGFHMAGDGKLAAILDPNDEKCHLDRENLYTKSNLLDYPSVGQLAMMLDKSNIQPIFAVTENVKSELQKMIPKSAVGVLSGNSDNVVKLIKDAYSSLSSSVIVTHDTLPDTLSVAYKSNCPGGDKPGEEGICDKVGIGQEVTFYVQVTAKECIKPVSFNVGPRGFTEKMRVTVTTRCECECDDPPMKDNPHCNGKGQVKCGTCSCEEGYLGQRCKCSAGQRDEEQLRRECRKDNGTECEGRGDCVCGVCQCHETEGGKTYYGTHCECDDEHCHKYKSLLCGGNGRCRCGKCECNPEYEGNACHCKKSNEQCKTGQTVCNGRGTCQCDQCQCSRGYKEPMCLTCPGCTVPCQKFGNCIECLAFAEGPFQKNCSQACPTTKVKVVDRLTLSTEAKKCEVKDSKNCWMDFTMEELQGFDNYSVEVLREQRCPEPPNIVAIVAGSVAGVALIGLLILLIIKALIYIKDAKEWKNFQNEKKKSKWTNYDFLCLYASLIFSFISVFRLTIRCSKKRLLRWRIPHSLESEPRSRHSMKSLTYTCHF</sequence>
<feature type="region of interest" description="Disordered" evidence="19">
    <location>
        <begin position="99"/>
        <end position="119"/>
    </location>
</feature>
<feature type="transmembrane region" description="Helical" evidence="20">
    <location>
        <begin position="773"/>
        <end position="794"/>
    </location>
</feature>
<dbReference type="AlphaFoldDB" id="A0AAY4CGB9"/>
<dbReference type="SUPFAM" id="SSF53300">
    <property type="entry name" value="vWA-like"/>
    <property type="match status" value="1"/>
</dbReference>
<keyword evidence="12 20" id="KW-1133">Transmembrane helix</keyword>
<evidence type="ECO:0000256" key="11">
    <source>
        <dbReference type="ARBA" id="ARBA00022889"/>
    </source>
</evidence>
<keyword evidence="6" id="KW-0479">Metal-binding</keyword>
<protein>
    <recommendedName>
        <fullName evidence="18">Integrin beta</fullName>
    </recommendedName>
</protein>
<feature type="disulfide bond" evidence="17">
    <location>
        <begin position="536"/>
        <end position="570"/>
    </location>
</feature>
<accession>A0AAY4CGB9</accession>
<feature type="disulfide bond" evidence="17">
    <location>
        <begin position="410"/>
        <end position="422"/>
    </location>
</feature>
<feature type="disulfide bond" evidence="17">
    <location>
        <begin position="633"/>
        <end position="636"/>
    </location>
</feature>
<dbReference type="SMART" id="SM01241">
    <property type="entry name" value="Integrin_b_cyt"/>
    <property type="match status" value="1"/>
</dbReference>
<feature type="disulfide bond" evidence="17">
    <location>
        <begin position="583"/>
        <end position="592"/>
    </location>
</feature>
<dbReference type="Gene3D" id="2.10.25.10">
    <property type="entry name" value="Laminin"/>
    <property type="match status" value="3"/>
</dbReference>
<evidence type="ECO:0000256" key="16">
    <source>
        <dbReference type="ARBA" id="ARBA00023180"/>
    </source>
</evidence>
<feature type="domain" description="Integrin beta subunit tail" evidence="25">
    <location>
        <begin position="640"/>
        <end position="723"/>
    </location>
</feature>
<evidence type="ECO:0000256" key="21">
    <source>
        <dbReference type="SAM" id="SignalP"/>
    </source>
</evidence>
<feature type="domain" description="Integrin beta subunit cytoplasmic" evidence="24">
    <location>
        <begin position="747"/>
        <end position="778"/>
    </location>
</feature>
<feature type="disulfide bond" evidence="17">
    <location>
        <begin position="495"/>
        <end position="504"/>
    </location>
</feature>
<feature type="chain" id="PRO_5044245160" description="Integrin beta" evidence="21">
    <location>
        <begin position="23"/>
        <end position="829"/>
    </location>
</feature>
<dbReference type="SMART" id="SM00187">
    <property type="entry name" value="INB"/>
    <property type="match status" value="1"/>
</dbReference>
<evidence type="ECO:0000256" key="10">
    <source>
        <dbReference type="ARBA" id="ARBA00022842"/>
    </source>
</evidence>
<dbReference type="GO" id="GO:0030593">
    <property type="term" value="P:neutrophil chemotaxis"/>
    <property type="evidence" value="ECO:0007669"/>
    <property type="project" value="TreeGrafter"/>
</dbReference>
<dbReference type="InterPro" id="IPR057243">
    <property type="entry name" value="Integrin_I-EGF_CS"/>
</dbReference>
<dbReference type="PROSITE" id="PS52047">
    <property type="entry name" value="I_EGF_2"/>
    <property type="match status" value="1"/>
</dbReference>
<dbReference type="GO" id="GO:0008305">
    <property type="term" value="C:integrin complex"/>
    <property type="evidence" value="ECO:0007669"/>
    <property type="project" value="TreeGrafter"/>
</dbReference>
<dbReference type="PRINTS" id="PR01186">
    <property type="entry name" value="INTEGRINB"/>
</dbReference>
<evidence type="ECO:0000256" key="3">
    <source>
        <dbReference type="ARBA" id="ARBA00022475"/>
    </source>
</evidence>
<dbReference type="InterPro" id="IPR014836">
    <property type="entry name" value="Integrin_bsu_cyt_dom"/>
</dbReference>
<dbReference type="GO" id="GO:0007159">
    <property type="term" value="P:leukocyte cell-cell adhesion"/>
    <property type="evidence" value="ECO:0007669"/>
    <property type="project" value="TreeGrafter"/>
</dbReference>
<evidence type="ECO:0000256" key="8">
    <source>
        <dbReference type="ARBA" id="ARBA00022737"/>
    </source>
</evidence>
<evidence type="ECO:0000256" key="20">
    <source>
        <dbReference type="SAM" id="Phobius"/>
    </source>
</evidence>
<feature type="disulfide bond" evidence="17">
    <location>
        <begin position="578"/>
        <end position="608"/>
    </location>
</feature>
<comment type="similarity">
    <text evidence="2 18">Belongs to the integrin beta chain family.</text>
</comment>
<keyword evidence="11 18" id="KW-0130">Cell adhesion</keyword>
<feature type="disulfide bond" evidence="17">
    <location>
        <begin position="40"/>
        <end position="469"/>
    </location>
</feature>
<dbReference type="SUPFAM" id="SSF69687">
    <property type="entry name" value="Integrin beta tail domain"/>
    <property type="match status" value="1"/>
</dbReference>
<dbReference type="GeneTree" id="ENSGT01150000286983"/>
<feature type="domain" description="PSI" evidence="23">
    <location>
        <begin position="39"/>
        <end position="89"/>
    </location>
</feature>
<feature type="disulfide bond" evidence="17">
    <location>
        <begin position="442"/>
        <end position="685"/>
    </location>
</feature>
<feature type="disulfide bond" evidence="17">
    <location>
        <begin position="614"/>
        <end position="619"/>
    </location>
</feature>
<dbReference type="Pfam" id="PF08725">
    <property type="entry name" value="Integrin_b_cyt"/>
    <property type="match status" value="1"/>
</dbReference>
<dbReference type="Gene3D" id="1.20.5.100">
    <property type="entry name" value="Cytochrome c1, transmembrane anchor, C-terminal"/>
    <property type="match status" value="1"/>
</dbReference>
<reference evidence="26 27" key="1">
    <citation type="submission" date="2020-06" db="EMBL/GenBank/DDBJ databases">
        <authorList>
            <consortium name="Wellcome Sanger Institute Data Sharing"/>
        </authorList>
    </citation>
    <scope>NUCLEOTIDE SEQUENCE [LARGE SCALE GENOMIC DNA]</scope>
</reference>
<dbReference type="SUPFAM" id="SSF103575">
    <property type="entry name" value="Plexin repeat"/>
    <property type="match status" value="1"/>
</dbReference>
<dbReference type="Gene3D" id="3.40.50.410">
    <property type="entry name" value="von Willebrand factor, type A domain"/>
    <property type="match status" value="1"/>
</dbReference>
<comment type="subcellular location">
    <subcellularLocation>
        <location evidence="1 18">Cell membrane</location>
        <topology evidence="1 18">Single-pass type I membrane protein</topology>
    </subcellularLocation>
</comment>
<dbReference type="Gene3D" id="2.60.40.1510">
    <property type="entry name" value="ntegrin, alpha v. Chain A, domain 3"/>
    <property type="match status" value="1"/>
</dbReference>
<dbReference type="GO" id="GO:0001540">
    <property type="term" value="F:amyloid-beta binding"/>
    <property type="evidence" value="ECO:0007669"/>
    <property type="project" value="TreeGrafter"/>
</dbReference>
<dbReference type="SUPFAM" id="SSF69179">
    <property type="entry name" value="Integrin domains"/>
    <property type="match status" value="1"/>
</dbReference>
<evidence type="ECO:0000256" key="1">
    <source>
        <dbReference type="ARBA" id="ARBA00004251"/>
    </source>
</evidence>
<keyword evidence="15 17" id="KW-1015">Disulfide bond</keyword>
<keyword evidence="14 20" id="KW-0472">Membrane</keyword>
<dbReference type="GO" id="GO:0005178">
    <property type="term" value="F:integrin binding"/>
    <property type="evidence" value="ECO:0007669"/>
    <property type="project" value="TreeGrafter"/>
</dbReference>
<dbReference type="FunFam" id="3.40.50.410:FF:000002">
    <property type="entry name" value="Integrin beta"/>
    <property type="match status" value="1"/>
</dbReference>
<evidence type="ECO:0000256" key="17">
    <source>
        <dbReference type="PIRSR" id="PIRSR002512-1"/>
    </source>
</evidence>
<feature type="disulfide bond" evidence="17">
    <location>
        <begin position="506"/>
        <end position="520"/>
    </location>
</feature>
<dbReference type="PANTHER" id="PTHR10082">
    <property type="entry name" value="INTEGRIN BETA SUBUNIT"/>
    <property type="match status" value="1"/>
</dbReference>
<dbReference type="Gene3D" id="3.30.1680.10">
    <property type="entry name" value="ligand-binding face of the semaphorins, domain 2"/>
    <property type="match status" value="1"/>
</dbReference>
<evidence type="ECO:0000256" key="12">
    <source>
        <dbReference type="ARBA" id="ARBA00022989"/>
    </source>
</evidence>
<dbReference type="FunFam" id="3.30.1680.10:FF:000002">
    <property type="entry name" value="Integrin beta"/>
    <property type="match status" value="1"/>
</dbReference>
<evidence type="ECO:0000259" key="25">
    <source>
        <dbReference type="SMART" id="SM01242"/>
    </source>
</evidence>
<dbReference type="GO" id="GO:0019901">
    <property type="term" value="F:protein kinase binding"/>
    <property type="evidence" value="ECO:0007669"/>
    <property type="project" value="TreeGrafter"/>
</dbReference>
<evidence type="ECO:0000256" key="15">
    <source>
        <dbReference type="ARBA" id="ARBA00023157"/>
    </source>
</evidence>
<evidence type="ECO:0000256" key="14">
    <source>
        <dbReference type="ARBA" id="ARBA00023136"/>
    </source>
</evidence>
<reference evidence="26" key="3">
    <citation type="submission" date="2025-09" db="UniProtKB">
        <authorList>
            <consortium name="Ensembl"/>
        </authorList>
    </citation>
    <scope>IDENTIFICATION</scope>
</reference>
<evidence type="ECO:0000259" key="24">
    <source>
        <dbReference type="SMART" id="SM01241"/>
    </source>
</evidence>
<evidence type="ECO:0000313" key="26">
    <source>
        <dbReference type="Ensembl" id="ENSDCDP00010032157.1"/>
    </source>
</evidence>
<feature type="disulfide bond" evidence="17">
    <location>
        <begin position="272"/>
        <end position="312"/>
    </location>
</feature>
<feature type="disulfide bond" evidence="17">
    <location>
        <begin position="61"/>
        <end position="77"/>
    </location>
</feature>
<dbReference type="SUPFAM" id="SSF57196">
    <property type="entry name" value="EGF/Laminin"/>
    <property type="match status" value="1"/>
</dbReference>
<feature type="disulfide bond" evidence="17">
    <location>
        <begin position="621"/>
        <end position="630"/>
    </location>
</feature>
<feature type="domain" description="Integrin beta subunit VWA" evidence="22">
    <location>
        <begin position="47"/>
        <end position="469"/>
    </location>
</feature>